<evidence type="ECO:0000313" key="3">
    <source>
        <dbReference type="EMBL" id="QEL63918.1"/>
    </source>
</evidence>
<dbReference type="InterPro" id="IPR032750">
    <property type="entry name" value="TnsD_C"/>
</dbReference>
<sequence>MGAGLGLFDNHPINLPSLVEGESLYSWCARYHRLSGNAIAGHSCAQLFGAHRPALKHDFPRNLSELCNRTRNCLGAPETLALERTLLGYYAPFIPPPRYQRALEALCGQRMAEPKHLLGLMASRVGASHPLKACPECIQHDLDELGFSRWILEHQWPSVWICRRHGTPLQRLAGHLQPRELRAWTMPEDHSDGEWERLPELRATSIEKLAHIASISASIAQISAIFDDDRLRIAYRLGARDRGCAAFDGSLRTLTMTRHLTADYGELVALPAFSFLADADPNGAGVIGLLTRRFPGLHHPVKHAVLIAFLFDSVAHFIDAYRAATVTDISNEADAVAGNFRKALRRLVEFEKWSVSRAAKATGIPLCQACRWLDSVGVPYGHRPRILTDQAKALLSSMLIAGDDYGQIAEKTGLKKSLVRAFAASNQLLRDAWRVRRFERLRDHHRAHALELFNTMQGASIKTLKSVEGNGLAWLERHDREWLAKVTPTL</sequence>
<gene>
    <name evidence="3" type="ORF">OTERR_04420</name>
</gene>
<dbReference type="Proteomes" id="UP000323671">
    <property type="component" value="Chromosome"/>
</dbReference>
<dbReference type="AlphaFoldDB" id="A0A5C1E6K6"/>
<protein>
    <submittedName>
        <fullName evidence="3">Uncharacterized protein</fullName>
    </submittedName>
</protein>
<dbReference type="Pfam" id="PF06527">
    <property type="entry name" value="TniQ"/>
    <property type="match status" value="1"/>
</dbReference>
<keyword evidence="4" id="KW-1185">Reference proteome</keyword>
<reference evidence="3 4" key="1">
    <citation type="submission" date="2017-07" db="EMBL/GenBank/DDBJ databases">
        <title>Complete genome sequence of Oryzomicrobium terrae TPP412.</title>
        <authorList>
            <person name="Chiu L.-W."/>
            <person name="Lo K.-J."/>
            <person name="Tsai Y.-M."/>
            <person name="Lin S.-S."/>
            <person name="Kuo C.-H."/>
            <person name="Liu C.-T."/>
        </authorList>
    </citation>
    <scope>NUCLEOTIDE SEQUENCE [LARGE SCALE GENOMIC DNA]</scope>
    <source>
        <strain evidence="3 4">TPP412</strain>
    </source>
</reference>
<proteinExistence type="predicted"/>
<dbReference type="EMBL" id="CP022579">
    <property type="protein sequence ID" value="QEL63918.1"/>
    <property type="molecule type" value="Genomic_DNA"/>
</dbReference>
<dbReference type="InterPro" id="IPR009492">
    <property type="entry name" value="TniQ"/>
</dbReference>
<evidence type="ECO:0000259" key="1">
    <source>
        <dbReference type="Pfam" id="PF06527"/>
    </source>
</evidence>
<feature type="domain" description="TniQ" evidence="1">
    <location>
        <begin position="16"/>
        <end position="169"/>
    </location>
</feature>
<dbReference type="Pfam" id="PF15978">
    <property type="entry name" value="TnsD"/>
    <property type="match status" value="1"/>
</dbReference>
<accession>A0A5C1E6K6</accession>
<feature type="domain" description="Transposon Tn7 transposition protein TnsD C-terminal" evidence="2">
    <location>
        <begin position="229"/>
        <end position="489"/>
    </location>
</feature>
<evidence type="ECO:0000313" key="4">
    <source>
        <dbReference type="Proteomes" id="UP000323671"/>
    </source>
</evidence>
<organism evidence="3 4">
    <name type="scientific">Oryzomicrobium terrae</name>
    <dbReference type="NCBI Taxonomy" id="1735038"/>
    <lineage>
        <taxon>Bacteria</taxon>
        <taxon>Pseudomonadati</taxon>
        <taxon>Pseudomonadota</taxon>
        <taxon>Betaproteobacteria</taxon>
        <taxon>Rhodocyclales</taxon>
        <taxon>Rhodocyclaceae</taxon>
        <taxon>Oryzomicrobium</taxon>
    </lineage>
</organism>
<evidence type="ECO:0000259" key="2">
    <source>
        <dbReference type="Pfam" id="PF15978"/>
    </source>
</evidence>
<name>A0A5C1E6K6_9RHOO</name>
<dbReference type="KEGG" id="otr:OTERR_04420"/>